<dbReference type="OMA" id="KVWQYIR"/>
<dbReference type="InterPro" id="IPR003121">
    <property type="entry name" value="SWIB_MDM2_domain"/>
</dbReference>
<feature type="compositionally biased region" description="Acidic residues" evidence="1">
    <location>
        <begin position="63"/>
        <end position="79"/>
    </location>
</feature>
<sequence length="251" mass="28136">MSEVTKEQLQKEISDILKDADLASMSTKKVREQLEKTFKCDLNSRRQEIKEIVMDIVNSKESNEEDGSASESESEEEEEPAPKSKKRASTARKASPAKKKKKASSEEEDGSEADGNSDDNDSDYDAKPKKAAKGRKKGGRRKKGSDSDSDEDWKQTKKPKKAKGAGGGKGRGTGFTRPYTLSADLASVVGAESLPRYEVVKKIWSLIKERNLYDPKNKQYAICDPELLKIFGVKRFRTFSMLKYLKPHFID</sequence>
<feature type="domain" description="DM2" evidence="2">
    <location>
        <begin position="174"/>
        <end position="251"/>
    </location>
</feature>
<reference evidence="4 5" key="1">
    <citation type="submission" date="2020-11" db="EMBL/GenBank/DDBJ databases">
        <authorList>
            <person name="Wallbank WR R."/>
            <person name="Pardo Diaz C."/>
            <person name="Kozak K."/>
            <person name="Martin S."/>
            <person name="Jiggins C."/>
            <person name="Moest M."/>
            <person name="Warren A I."/>
            <person name="Generalovic N T."/>
            <person name="Byers J.R.P. K."/>
            <person name="Montejo-Kovacevich G."/>
            <person name="Yen C E."/>
        </authorList>
    </citation>
    <scope>NUCLEOTIDE SEQUENCE [LARGE SCALE GENOMIC DNA]</scope>
</reference>
<dbReference type="InterPro" id="IPR014876">
    <property type="entry name" value="DEK_C"/>
</dbReference>
<dbReference type="Gene3D" id="1.10.10.60">
    <property type="entry name" value="Homeodomain-like"/>
    <property type="match status" value="1"/>
</dbReference>
<feature type="compositionally biased region" description="Acidic residues" evidence="1">
    <location>
        <begin position="106"/>
        <end position="123"/>
    </location>
</feature>
<evidence type="ECO:0000259" key="3">
    <source>
        <dbReference type="PROSITE" id="PS51998"/>
    </source>
</evidence>
<protein>
    <recommendedName>
        <fullName evidence="6">Upstream activation factor subunit spp27</fullName>
    </recommendedName>
</protein>
<dbReference type="SUPFAM" id="SSF47592">
    <property type="entry name" value="SWIB/MDM2 domain"/>
    <property type="match status" value="1"/>
</dbReference>
<name>A0A7R8YW97_HERIL</name>
<dbReference type="OrthoDB" id="10251073at2759"/>
<dbReference type="EMBL" id="LR899011">
    <property type="protein sequence ID" value="CAD7084615.1"/>
    <property type="molecule type" value="Genomic_DNA"/>
</dbReference>
<evidence type="ECO:0000259" key="2">
    <source>
        <dbReference type="PROSITE" id="PS51925"/>
    </source>
</evidence>
<evidence type="ECO:0008006" key="6">
    <source>
        <dbReference type="Google" id="ProtNLM"/>
    </source>
</evidence>
<dbReference type="PROSITE" id="PS51998">
    <property type="entry name" value="DEK_C"/>
    <property type="match status" value="1"/>
</dbReference>
<dbReference type="SUPFAM" id="SSF109715">
    <property type="entry name" value="DEK C-terminal domain"/>
    <property type="match status" value="1"/>
</dbReference>
<dbReference type="InParanoid" id="A0A7R8YW97"/>
<dbReference type="SMART" id="SM00151">
    <property type="entry name" value="SWIB"/>
    <property type="match status" value="1"/>
</dbReference>
<dbReference type="Pfam" id="PF08766">
    <property type="entry name" value="DEK_C"/>
    <property type="match status" value="1"/>
</dbReference>
<proteinExistence type="predicted"/>
<organism evidence="4 5">
    <name type="scientific">Hermetia illucens</name>
    <name type="common">Black soldier fly</name>
    <dbReference type="NCBI Taxonomy" id="343691"/>
    <lineage>
        <taxon>Eukaryota</taxon>
        <taxon>Metazoa</taxon>
        <taxon>Ecdysozoa</taxon>
        <taxon>Arthropoda</taxon>
        <taxon>Hexapoda</taxon>
        <taxon>Insecta</taxon>
        <taxon>Pterygota</taxon>
        <taxon>Neoptera</taxon>
        <taxon>Endopterygota</taxon>
        <taxon>Diptera</taxon>
        <taxon>Brachycera</taxon>
        <taxon>Stratiomyomorpha</taxon>
        <taxon>Stratiomyidae</taxon>
        <taxon>Hermetiinae</taxon>
        <taxon>Hermetia</taxon>
    </lineage>
</organism>
<evidence type="ECO:0000313" key="5">
    <source>
        <dbReference type="Proteomes" id="UP000594454"/>
    </source>
</evidence>
<feature type="compositionally biased region" description="Basic residues" evidence="1">
    <location>
        <begin position="129"/>
        <end position="143"/>
    </location>
</feature>
<keyword evidence="5" id="KW-1185">Reference proteome</keyword>
<dbReference type="InterPro" id="IPR036885">
    <property type="entry name" value="SWIB_MDM2_dom_sf"/>
</dbReference>
<dbReference type="InterPro" id="IPR019835">
    <property type="entry name" value="SWIB_domain"/>
</dbReference>
<dbReference type="Pfam" id="PF02201">
    <property type="entry name" value="SWIB"/>
    <property type="match status" value="1"/>
</dbReference>
<gene>
    <name evidence="4" type="ORF">HERILL_LOCUS7499</name>
</gene>
<dbReference type="FunCoup" id="A0A7R8YW97">
    <property type="interactions" value="906"/>
</dbReference>
<evidence type="ECO:0000313" key="4">
    <source>
        <dbReference type="EMBL" id="CAD7084615.1"/>
    </source>
</evidence>
<accession>A0A7R8YW97</accession>
<evidence type="ECO:0000256" key="1">
    <source>
        <dbReference type="SAM" id="MobiDB-lite"/>
    </source>
</evidence>
<dbReference type="PANTHER" id="PTHR13844">
    <property type="entry name" value="SWI/SNF-RELATED MATRIX-ASSOCIATED ACTIN-DEPENDENT REGULATOR OF CHROMATIN SUBFAMILY D"/>
    <property type="match status" value="1"/>
</dbReference>
<dbReference type="Proteomes" id="UP000594454">
    <property type="component" value="Chromosome 3"/>
</dbReference>
<dbReference type="Gene3D" id="1.10.245.10">
    <property type="entry name" value="SWIB/MDM2 domain"/>
    <property type="match status" value="1"/>
</dbReference>
<dbReference type="PROSITE" id="PS51925">
    <property type="entry name" value="SWIB_MDM2"/>
    <property type="match status" value="1"/>
</dbReference>
<feature type="compositionally biased region" description="Basic residues" evidence="1">
    <location>
        <begin position="83"/>
        <end position="102"/>
    </location>
</feature>
<dbReference type="CDD" id="cd10567">
    <property type="entry name" value="SWIB-MDM2_like"/>
    <property type="match status" value="1"/>
</dbReference>
<dbReference type="AlphaFoldDB" id="A0A7R8YW97"/>
<feature type="domain" description="DEK-C" evidence="3">
    <location>
        <begin position="3"/>
        <end position="58"/>
    </location>
</feature>
<feature type="compositionally biased region" description="Gly residues" evidence="1">
    <location>
        <begin position="164"/>
        <end position="173"/>
    </location>
</feature>
<feature type="region of interest" description="Disordered" evidence="1">
    <location>
        <begin position="53"/>
        <end position="176"/>
    </location>
</feature>